<evidence type="ECO:0000259" key="17">
    <source>
        <dbReference type="PROSITE" id="PS51726"/>
    </source>
</evidence>
<keyword evidence="5" id="KW-0479">Metal-binding</keyword>
<dbReference type="Gene3D" id="3.30.60.60">
    <property type="entry name" value="N-acetyl transferase-like"/>
    <property type="match status" value="1"/>
</dbReference>
<dbReference type="PROSITE" id="PS01359">
    <property type="entry name" value="ZF_PHD_1"/>
    <property type="match status" value="1"/>
</dbReference>
<name>A0ABQ8IQJ0_DERPT</name>
<dbReference type="Pfam" id="PF01853">
    <property type="entry name" value="MOZ_SAS"/>
    <property type="match status" value="1"/>
</dbReference>
<dbReference type="PANTHER" id="PTHR10615:SF161">
    <property type="entry name" value="HISTONE ACETYLTRANSFERASE KAT7"/>
    <property type="match status" value="1"/>
</dbReference>
<keyword evidence="19" id="KW-1185">Reference proteome</keyword>
<evidence type="ECO:0000256" key="5">
    <source>
        <dbReference type="ARBA" id="ARBA00022723"/>
    </source>
</evidence>
<dbReference type="Pfam" id="PF01530">
    <property type="entry name" value="zf-C2HC"/>
    <property type="match status" value="1"/>
</dbReference>
<dbReference type="InterPro" id="IPR001965">
    <property type="entry name" value="Znf_PHD"/>
</dbReference>
<keyword evidence="8" id="KW-0156">Chromatin regulator</keyword>
<dbReference type="EC" id="2.3.1.48" evidence="3 14"/>
<keyword evidence="7" id="KW-0862">Zinc</keyword>
<dbReference type="InterPro" id="IPR016181">
    <property type="entry name" value="Acyl_CoA_acyltransferase"/>
</dbReference>
<dbReference type="InterPro" id="IPR036388">
    <property type="entry name" value="WH-like_DNA-bd_sf"/>
</dbReference>
<dbReference type="CDD" id="cd04301">
    <property type="entry name" value="NAT_SF"/>
    <property type="match status" value="1"/>
</dbReference>
<evidence type="ECO:0000256" key="12">
    <source>
        <dbReference type="ARBA" id="ARBA00023242"/>
    </source>
</evidence>
<proteinExistence type="inferred from homology"/>
<sequence>MLIRSRLRSSSSSSNSERSTILDQHSFSCSPSTSDHLLGECYLCGQQNDCEGQRQLLTCSVCATQFHLKCLDIKSERFLDTKSPAYKQWVCRKCRRCLWCREKRTKMNPNPLLSSLRSHPERKLNSLEMISCVECDRSIHLTCFFRLQNDQLTSISIRELRKRRKNFICPHCTGEAEVENDDDDDDEEEEETNEDEEEEIEDSSEDGDEDASSQSDSDDSDDDDGNQQSKLTKQQILQIQLRKLGIDNPDELIEKIQNEQSSITRRSTRHRTQQQQLPTTIMNNDEIHSKSNETIEEKNSEQFNQKHRNLKRKKFESEQPQQQPQSLMTKKMKCISPSPSNTIASSSNDEEILSSSISTSSQQYFYQEKPITRCSITGCNSSGHLSGIYDQHSSVETCPLYHNQTLDDCQQRYRKRIEKQQQEQRKSPRKSTQQQSSLLQQKNIKWNQIMNQRNVELKQLQTETKFSFTSSRQPKLEGLTPKFDLNLFLDAQARTAQMIHENLASELSETITDSNEIKHETTVDDNQEIQVKKKPGIEKIIFGRHELSVWYNSQYSDEYQNCLRLYICEFCLKCMNSSIILNRHMEKCSLKHPPGNEIYRKGSISFFEVDGNKQKEYCQNLCLLAKLFLEYKTLFVDVEPFLFYVMTENDHLGMHLLGYFSKEKHSPNSYNVSCILTLPQYQRSGYGRMLIDFSYLLTRCENKIGSPEKPLSDHGIISYRSYWKFIIMNYLSSFENKEILLKDISQQTGINSADLVSTLQLMGILKYWKGKHLILINDEQRKRFIQEIKRKRKLFGDKFIDIKCLRWKPSIYPR</sequence>
<reference evidence="18 19" key="2">
    <citation type="journal article" date="2022" name="Mol. Biol. Evol.">
        <title>Comparative Genomics Reveals Insights into the Divergent Evolution of Astigmatic Mites and Household Pest Adaptations.</title>
        <authorList>
            <person name="Xiong Q."/>
            <person name="Wan A.T."/>
            <person name="Liu X."/>
            <person name="Fung C.S."/>
            <person name="Xiao X."/>
            <person name="Malainual N."/>
            <person name="Hou J."/>
            <person name="Wang L."/>
            <person name="Wang M."/>
            <person name="Yang K.Y."/>
            <person name="Cui Y."/>
            <person name="Leung E.L."/>
            <person name="Nong W."/>
            <person name="Shin S.K."/>
            <person name="Au S.W."/>
            <person name="Jeong K.Y."/>
            <person name="Chew F.T."/>
            <person name="Hui J.H."/>
            <person name="Leung T.F."/>
            <person name="Tungtrongchitr A."/>
            <person name="Zhong N."/>
            <person name="Liu Z."/>
            <person name="Tsui S.K."/>
        </authorList>
    </citation>
    <scope>NUCLEOTIDE SEQUENCE [LARGE SCALE GENOMIC DNA]</scope>
    <source>
        <strain evidence="18">Derp</strain>
    </source>
</reference>
<dbReference type="PROSITE" id="PS51802">
    <property type="entry name" value="ZF_CCHHC"/>
    <property type="match status" value="1"/>
</dbReference>
<feature type="region of interest" description="Disordered" evidence="15">
    <location>
        <begin position="417"/>
        <end position="438"/>
    </location>
</feature>
<evidence type="ECO:0000259" key="16">
    <source>
        <dbReference type="PROSITE" id="PS50016"/>
    </source>
</evidence>
<dbReference type="InterPro" id="IPR019787">
    <property type="entry name" value="Znf_PHD-finger"/>
</dbReference>
<dbReference type="InterPro" id="IPR002515">
    <property type="entry name" value="Znf_C2H2C"/>
</dbReference>
<evidence type="ECO:0000256" key="6">
    <source>
        <dbReference type="ARBA" id="ARBA00022771"/>
    </source>
</evidence>
<dbReference type="InterPro" id="IPR036060">
    <property type="entry name" value="Znf_C2H2C_sf"/>
</dbReference>
<dbReference type="PROSITE" id="PS51726">
    <property type="entry name" value="MYST_HAT"/>
    <property type="match status" value="1"/>
</dbReference>
<feature type="region of interest" description="Disordered" evidence="15">
    <location>
        <begin position="310"/>
        <end position="330"/>
    </location>
</feature>
<evidence type="ECO:0000256" key="13">
    <source>
        <dbReference type="PROSITE-ProRule" id="PRU00146"/>
    </source>
</evidence>
<dbReference type="InterPro" id="IPR019786">
    <property type="entry name" value="Zinc_finger_PHD-type_CS"/>
</dbReference>
<dbReference type="SUPFAM" id="SSF55729">
    <property type="entry name" value="Acyl-CoA N-acyltransferases (Nat)"/>
    <property type="match status" value="1"/>
</dbReference>
<evidence type="ECO:0000256" key="14">
    <source>
        <dbReference type="RuleBase" id="RU361211"/>
    </source>
</evidence>
<comment type="caution">
    <text evidence="18">The sequence shown here is derived from an EMBL/GenBank/DDBJ whole genome shotgun (WGS) entry which is preliminary data.</text>
</comment>
<evidence type="ECO:0000256" key="9">
    <source>
        <dbReference type="ARBA" id="ARBA00022990"/>
    </source>
</evidence>
<evidence type="ECO:0000256" key="10">
    <source>
        <dbReference type="ARBA" id="ARBA00023015"/>
    </source>
</evidence>
<feature type="domain" description="MYST-type HAT" evidence="17">
    <location>
        <begin position="532"/>
        <end position="809"/>
    </location>
</feature>
<feature type="domain" description="PHD-type" evidence="16">
    <location>
        <begin position="38"/>
        <end position="97"/>
    </location>
</feature>
<dbReference type="SMART" id="SM00249">
    <property type="entry name" value="PHD"/>
    <property type="match status" value="2"/>
</dbReference>
<dbReference type="Proteomes" id="UP000887458">
    <property type="component" value="Unassembled WGS sequence"/>
</dbReference>
<dbReference type="Gene3D" id="3.40.630.30">
    <property type="match status" value="1"/>
</dbReference>
<dbReference type="Gene3D" id="3.30.40.10">
    <property type="entry name" value="Zinc/RING finger domain, C3HC4 (zinc finger)"/>
    <property type="match status" value="2"/>
</dbReference>
<dbReference type="Gene3D" id="1.10.10.10">
    <property type="entry name" value="Winged helix-like DNA-binding domain superfamily/Winged helix DNA-binding domain"/>
    <property type="match status" value="1"/>
</dbReference>
<keyword evidence="11" id="KW-0804">Transcription</keyword>
<evidence type="ECO:0000313" key="19">
    <source>
        <dbReference type="Proteomes" id="UP000887458"/>
    </source>
</evidence>
<dbReference type="PROSITE" id="PS50016">
    <property type="entry name" value="ZF_PHD_2"/>
    <property type="match status" value="1"/>
</dbReference>
<evidence type="ECO:0000256" key="2">
    <source>
        <dbReference type="ARBA" id="ARBA00010107"/>
    </source>
</evidence>
<protein>
    <recommendedName>
        <fullName evidence="3 14">Histone acetyltransferase</fullName>
        <ecNumber evidence="3 14">2.3.1.48</ecNumber>
    </recommendedName>
</protein>
<keyword evidence="10" id="KW-0805">Transcription regulation</keyword>
<comment type="similarity">
    <text evidence="2 14">Belongs to the MYST (SAS/MOZ) family.</text>
</comment>
<dbReference type="SUPFAM" id="SSF103637">
    <property type="entry name" value="CCHHC domain"/>
    <property type="match status" value="1"/>
</dbReference>
<comment type="catalytic activity">
    <reaction evidence="14">
        <text>L-lysyl-[protein] + acetyl-CoA = N(6)-acetyl-L-lysyl-[protein] + CoA + H(+)</text>
        <dbReference type="Rhea" id="RHEA:45948"/>
        <dbReference type="Rhea" id="RHEA-COMP:9752"/>
        <dbReference type="Rhea" id="RHEA-COMP:10731"/>
        <dbReference type="ChEBI" id="CHEBI:15378"/>
        <dbReference type="ChEBI" id="CHEBI:29969"/>
        <dbReference type="ChEBI" id="CHEBI:57287"/>
        <dbReference type="ChEBI" id="CHEBI:57288"/>
        <dbReference type="ChEBI" id="CHEBI:61930"/>
        <dbReference type="EC" id="2.3.1.48"/>
    </reaction>
</comment>
<reference evidence="18 19" key="1">
    <citation type="journal article" date="2018" name="J. Allergy Clin. Immunol.">
        <title>High-quality assembly of Dermatophagoides pteronyssinus genome and transcriptome reveals a wide range of novel allergens.</title>
        <authorList>
            <person name="Liu X.Y."/>
            <person name="Yang K.Y."/>
            <person name="Wang M.Q."/>
            <person name="Kwok J.S."/>
            <person name="Zeng X."/>
            <person name="Yang Z."/>
            <person name="Xiao X.J."/>
            <person name="Lau C.P."/>
            <person name="Li Y."/>
            <person name="Huang Z.M."/>
            <person name="Ba J.G."/>
            <person name="Yim A.K."/>
            <person name="Ouyang C.Y."/>
            <person name="Ngai S.M."/>
            <person name="Chan T.F."/>
            <person name="Leung E.L."/>
            <person name="Liu L."/>
            <person name="Liu Z.G."/>
            <person name="Tsui S.K."/>
        </authorList>
    </citation>
    <scope>NUCLEOTIDE SEQUENCE [LARGE SCALE GENOMIC DNA]</scope>
    <source>
        <strain evidence="18">Derp</strain>
    </source>
</reference>
<comment type="subcellular location">
    <subcellularLocation>
        <location evidence="1 14">Nucleus</location>
    </subcellularLocation>
</comment>
<dbReference type="Gene3D" id="4.10.320.30">
    <property type="match status" value="1"/>
</dbReference>
<dbReference type="InterPro" id="IPR002717">
    <property type="entry name" value="HAT_MYST-type"/>
</dbReference>
<dbReference type="InterPro" id="IPR013083">
    <property type="entry name" value="Znf_RING/FYVE/PHD"/>
</dbReference>
<evidence type="ECO:0000256" key="15">
    <source>
        <dbReference type="SAM" id="MobiDB-lite"/>
    </source>
</evidence>
<keyword evidence="4" id="KW-0808">Transferase</keyword>
<evidence type="ECO:0000256" key="11">
    <source>
        <dbReference type="ARBA" id="ARBA00023163"/>
    </source>
</evidence>
<dbReference type="PANTHER" id="PTHR10615">
    <property type="entry name" value="HISTONE ACETYLTRANSFERASE"/>
    <property type="match status" value="1"/>
</dbReference>
<evidence type="ECO:0000256" key="4">
    <source>
        <dbReference type="ARBA" id="ARBA00022679"/>
    </source>
</evidence>
<dbReference type="EMBL" id="NJHN03000129">
    <property type="protein sequence ID" value="KAH9412574.1"/>
    <property type="molecule type" value="Genomic_DNA"/>
</dbReference>
<evidence type="ECO:0000256" key="8">
    <source>
        <dbReference type="ARBA" id="ARBA00022853"/>
    </source>
</evidence>
<dbReference type="Pfam" id="PF17772">
    <property type="entry name" value="zf-MYST"/>
    <property type="match status" value="1"/>
</dbReference>
<evidence type="ECO:0000313" key="18">
    <source>
        <dbReference type="EMBL" id="KAH9412574.1"/>
    </source>
</evidence>
<dbReference type="InterPro" id="IPR040706">
    <property type="entry name" value="Zf-MYST"/>
</dbReference>
<dbReference type="SUPFAM" id="SSF57903">
    <property type="entry name" value="FYVE/PHD zinc finger"/>
    <property type="match status" value="1"/>
</dbReference>
<accession>A0ABQ8IQJ0</accession>
<keyword evidence="9" id="KW-0007">Acetylation</keyword>
<dbReference type="InterPro" id="IPR011011">
    <property type="entry name" value="Znf_FYVE_PHD"/>
</dbReference>
<keyword evidence="12 14" id="KW-0539">Nucleus</keyword>
<organism evidence="18 19">
    <name type="scientific">Dermatophagoides pteronyssinus</name>
    <name type="common">European house dust mite</name>
    <dbReference type="NCBI Taxonomy" id="6956"/>
    <lineage>
        <taxon>Eukaryota</taxon>
        <taxon>Metazoa</taxon>
        <taxon>Ecdysozoa</taxon>
        <taxon>Arthropoda</taxon>
        <taxon>Chelicerata</taxon>
        <taxon>Arachnida</taxon>
        <taxon>Acari</taxon>
        <taxon>Acariformes</taxon>
        <taxon>Sarcoptiformes</taxon>
        <taxon>Astigmata</taxon>
        <taxon>Psoroptidia</taxon>
        <taxon>Analgoidea</taxon>
        <taxon>Pyroglyphidae</taxon>
        <taxon>Dermatophagoidinae</taxon>
        <taxon>Dermatophagoides</taxon>
    </lineage>
</organism>
<evidence type="ECO:0000256" key="1">
    <source>
        <dbReference type="ARBA" id="ARBA00004123"/>
    </source>
</evidence>
<keyword evidence="6 13" id="KW-0863">Zinc-finger</keyword>
<gene>
    <name evidence="18" type="primary">KAT7</name>
    <name evidence="18" type="ORF">DERP_006536</name>
</gene>
<evidence type="ECO:0000256" key="7">
    <source>
        <dbReference type="ARBA" id="ARBA00022833"/>
    </source>
</evidence>
<feature type="compositionally biased region" description="Acidic residues" evidence="15">
    <location>
        <begin position="176"/>
        <end position="225"/>
    </location>
</feature>
<evidence type="ECO:0000256" key="3">
    <source>
        <dbReference type="ARBA" id="ARBA00013184"/>
    </source>
</evidence>
<dbReference type="InterPro" id="IPR050603">
    <property type="entry name" value="MYST_HAT"/>
</dbReference>
<feature type="region of interest" description="Disordered" evidence="15">
    <location>
        <begin position="175"/>
        <end position="233"/>
    </location>
</feature>